<dbReference type="Proteomes" id="UP000250123">
    <property type="component" value="Chromosome SHEWBE"/>
</dbReference>
<dbReference type="OrthoDB" id="6267576at2"/>
<accession>A0A330M621</accession>
<evidence type="ECO:0000313" key="1">
    <source>
        <dbReference type="EMBL" id="SQH77552.1"/>
    </source>
</evidence>
<gene>
    <name evidence="1" type="ORF">SHEWBE_3589</name>
</gene>
<evidence type="ECO:0008006" key="3">
    <source>
        <dbReference type="Google" id="ProtNLM"/>
    </source>
</evidence>
<dbReference type="KEGG" id="sbk:SHEWBE_3589"/>
<name>A0A330M621_9GAMM</name>
<sequence>MQTLPELEKLNHSISQTLVELDKVPAENEVADELVLNLHELVGQRQILLDVLLTFPKAEDRTVLESQLALTQKFEQQASRLLLHRQELLQLGRKSKRQINIYKSIGAK</sequence>
<dbReference type="AlphaFoldDB" id="A0A330M621"/>
<evidence type="ECO:0000313" key="2">
    <source>
        <dbReference type="Proteomes" id="UP000250123"/>
    </source>
</evidence>
<organism evidence="1 2">
    <name type="scientific">Shewanella benthica</name>
    <dbReference type="NCBI Taxonomy" id="43661"/>
    <lineage>
        <taxon>Bacteria</taxon>
        <taxon>Pseudomonadati</taxon>
        <taxon>Pseudomonadota</taxon>
        <taxon>Gammaproteobacteria</taxon>
        <taxon>Alteromonadales</taxon>
        <taxon>Shewanellaceae</taxon>
        <taxon>Shewanella</taxon>
    </lineage>
</organism>
<reference evidence="2" key="1">
    <citation type="submission" date="2018-06" db="EMBL/GenBank/DDBJ databases">
        <authorList>
            <person name="Cea G.-C."/>
            <person name="William W."/>
        </authorList>
    </citation>
    <scope>NUCLEOTIDE SEQUENCE [LARGE SCALE GENOMIC DNA]</scope>
    <source>
        <strain evidence="2">DB21MT-2</strain>
    </source>
</reference>
<dbReference type="EMBL" id="LS483452">
    <property type="protein sequence ID" value="SQH77552.1"/>
    <property type="molecule type" value="Genomic_DNA"/>
</dbReference>
<dbReference type="RefSeq" id="WP_112353398.1">
    <property type="nucleotide sequence ID" value="NZ_LS483452.1"/>
</dbReference>
<protein>
    <recommendedName>
        <fullName evidence="3">Flagellar protein FliT</fullName>
    </recommendedName>
</protein>
<proteinExistence type="predicted"/>